<name>A0A0R1SFC1_9LACO</name>
<keyword evidence="1" id="KW-1133">Transmembrane helix</keyword>
<feature type="transmembrane region" description="Helical" evidence="1">
    <location>
        <begin position="73"/>
        <end position="94"/>
    </location>
</feature>
<protein>
    <submittedName>
        <fullName evidence="2">Uncharacterized protein</fullName>
    </submittedName>
</protein>
<comment type="caution">
    <text evidence="2">The sequence shown here is derived from an EMBL/GenBank/DDBJ whole genome shotgun (WGS) entry which is preliminary data.</text>
</comment>
<accession>A0A0R1SFC1</accession>
<keyword evidence="3" id="KW-1185">Reference proteome</keyword>
<gene>
    <name evidence="2" type="ORF">FC27_GL001765</name>
</gene>
<keyword evidence="1" id="KW-0812">Transmembrane</keyword>
<evidence type="ECO:0000256" key="1">
    <source>
        <dbReference type="SAM" id="Phobius"/>
    </source>
</evidence>
<reference evidence="2 3" key="1">
    <citation type="journal article" date="2015" name="Genome Announc.">
        <title>Expanding the biotechnology potential of lactobacilli through comparative genomics of 213 strains and associated genera.</title>
        <authorList>
            <person name="Sun Z."/>
            <person name="Harris H.M."/>
            <person name="McCann A."/>
            <person name="Guo C."/>
            <person name="Argimon S."/>
            <person name="Zhang W."/>
            <person name="Yang X."/>
            <person name="Jeffery I.B."/>
            <person name="Cooney J.C."/>
            <person name="Kagawa T.F."/>
            <person name="Liu W."/>
            <person name="Song Y."/>
            <person name="Salvetti E."/>
            <person name="Wrobel A."/>
            <person name="Rasinkangas P."/>
            <person name="Parkhill J."/>
            <person name="Rea M.C."/>
            <person name="O'Sullivan O."/>
            <person name="Ritari J."/>
            <person name="Douillard F.P."/>
            <person name="Paul Ross R."/>
            <person name="Yang R."/>
            <person name="Briner A.E."/>
            <person name="Felis G.E."/>
            <person name="de Vos W.M."/>
            <person name="Barrangou R."/>
            <person name="Klaenhammer T.R."/>
            <person name="Caufield P.W."/>
            <person name="Cui Y."/>
            <person name="Zhang H."/>
            <person name="O'Toole P.W."/>
        </authorList>
    </citation>
    <scope>NUCLEOTIDE SEQUENCE [LARGE SCALE GENOMIC DNA]</scope>
    <source>
        <strain evidence="2 3">DSM 14857</strain>
    </source>
</reference>
<dbReference type="PATRIC" id="fig|1423815.3.peg.1808"/>
<dbReference type="Proteomes" id="UP000051647">
    <property type="component" value="Unassembled WGS sequence"/>
</dbReference>
<organism evidence="2 3">
    <name type="scientific">Companilactobacillus versmoldensis DSM 14857 = KCTC 3814</name>
    <dbReference type="NCBI Taxonomy" id="1423815"/>
    <lineage>
        <taxon>Bacteria</taxon>
        <taxon>Bacillati</taxon>
        <taxon>Bacillota</taxon>
        <taxon>Bacilli</taxon>
        <taxon>Lactobacillales</taxon>
        <taxon>Lactobacillaceae</taxon>
        <taxon>Companilactobacillus</taxon>
    </lineage>
</organism>
<feature type="transmembrane region" description="Helical" evidence="1">
    <location>
        <begin position="32"/>
        <end position="61"/>
    </location>
</feature>
<evidence type="ECO:0000313" key="2">
    <source>
        <dbReference type="EMBL" id="KRL67449.1"/>
    </source>
</evidence>
<keyword evidence="1" id="KW-0472">Membrane</keyword>
<dbReference type="STRING" id="1423815.FC27_GL001765"/>
<dbReference type="AlphaFoldDB" id="A0A0R1SFC1"/>
<evidence type="ECO:0000313" key="3">
    <source>
        <dbReference type="Proteomes" id="UP000051647"/>
    </source>
</evidence>
<dbReference type="EMBL" id="AZFA01000005">
    <property type="protein sequence ID" value="KRL67449.1"/>
    <property type="molecule type" value="Genomic_DNA"/>
</dbReference>
<sequence length="99" mass="10874">MIILPHLATLLLQLASLHIVIRDDFQDRIFIGGIFALLILVSFLSGDFAIDMVVLFSLASAVVVRGLMMQKNIYVIFGMCIVTALLSLLSYFLVVSLAS</sequence>
<proteinExistence type="predicted"/>